<dbReference type="AlphaFoldDB" id="A0A0F9EYX1"/>
<dbReference type="EMBL" id="LAZR01023217">
    <property type="protein sequence ID" value="KKL79283.1"/>
    <property type="molecule type" value="Genomic_DNA"/>
</dbReference>
<sequence>MFSFNSYVVFDKEGFLIAQARSSSGGANSDPKKYFGGLSRDIQCQAYILFVFQKGGYVARYIVTQSNILVPTLGSRETLFSRGAKQYDERL</sequence>
<proteinExistence type="predicted"/>
<protein>
    <submittedName>
        <fullName evidence="1">Uncharacterized protein</fullName>
    </submittedName>
</protein>
<gene>
    <name evidence="1" type="ORF">LCGC14_2016430</name>
</gene>
<reference evidence="1" key="1">
    <citation type="journal article" date="2015" name="Nature">
        <title>Complex archaea that bridge the gap between prokaryotes and eukaryotes.</title>
        <authorList>
            <person name="Spang A."/>
            <person name="Saw J.H."/>
            <person name="Jorgensen S.L."/>
            <person name="Zaremba-Niedzwiedzka K."/>
            <person name="Martijn J."/>
            <person name="Lind A.E."/>
            <person name="van Eijk R."/>
            <person name="Schleper C."/>
            <person name="Guy L."/>
            <person name="Ettema T.J."/>
        </authorList>
    </citation>
    <scope>NUCLEOTIDE SEQUENCE</scope>
</reference>
<comment type="caution">
    <text evidence="1">The sequence shown here is derived from an EMBL/GenBank/DDBJ whole genome shotgun (WGS) entry which is preliminary data.</text>
</comment>
<accession>A0A0F9EYX1</accession>
<evidence type="ECO:0000313" key="1">
    <source>
        <dbReference type="EMBL" id="KKL79283.1"/>
    </source>
</evidence>
<name>A0A0F9EYX1_9ZZZZ</name>
<organism evidence="1">
    <name type="scientific">marine sediment metagenome</name>
    <dbReference type="NCBI Taxonomy" id="412755"/>
    <lineage>
        <taxon>unclassified sequences</taxon>
        <taxon>metagenomes</taxon>
        <taxon>ecological metagenomes</taxon>
    </lineage>
</organism>